<reference evidence="2" key="1">
    <citation type="submission" date="2020-08" db="EMBL/GenBank/DDBJ databases">
        <title>Genome public.</title>
        <authorList>
            <person name="Liu C."/>
            <person name="Sun Q."/>
        </authorList>
    </citation>
    <scope>NUCLEOTIDE SEQUENCE</scope>
    <source>
        <strain evidence="2">NSJ-31</strain>
    </source>
</reference>
<evidence type="ECO:0000313" key="2">
    <source>
        <dbReference type="EMBL" id="MBC8547124.1"/>
    </source>
</evidence>
<gene>
    <name evidence="2" type="ORF">H8711_09305</name>
</gene>
<proteinExistence type="predicted"/>
<dbReference type="InterPro" id="IPR018676">
    <property type="entry name" value="DUF2149"/>
</dbReference>
<feature type="transmembrane region" description="Helical" evidence="1">
    <location>
        <begin position="6"/>
        <end position="26"/>
    </location>
</feature>
<accession>A0A926E131</accession>
<keyword evidence="1" id="KW-0472">Membrane</keyword>
<organism evidence="2 3">
    <name type="scientific">Ligaoa zhengdingensis</name>
    <dbReference type="NCBI Taxonomy" id="2763658"/>
    <lineage>
        <taxon>Bacteria</taxon>
        <taxon>Bacillati</taxon>
        <taxon>Bacillota</taxon>
        <taxon>Clostridia</taxon>
        <taxon>Eubacteriales</taxon>
        <taxon>Oscillospiraceae</taxon>
        <taxon>Ligaoa</taxon>
    </lineage>
</organism>
<dbReference type="Proteomes" id="UP000653127">
    <property type="component" value="Unassembled WGS sequence"/>
</dbReference>
<keyword evidence="3" id="KW-1185">Reference proteome</keyword>
<comment type="caution">
    <text evidence="2">The sequence shown here is derived from an EMBL/GenBank/DDBJ whole genome shotgun (WGS) entry which is preliminary data.</text>
</comment>
<protein>
    <submittedName>
        <fullName evidence="2">DUF2149 domain-containing protein</fullName>
    </submittedName>
</protein>
<dbReference type="AlphaFoldDB" id="A0A926E131"/>
<name>A0A926E131_9FIRM</name>
<dbReference type="EMBL" id="JACRST010000014">
    <property type="protein sequence ID" value="MBC8547124.1"/>
    <property type="molecule type" value="Genomic_DNA"/>
</dbReference>
<sequence>MAGVANLADVMLVFACGLMVALILNWNVDLSQNKVKILEQEQLVEVEDPEKAVKDINSAAAYQERGVVYEDPETGKMYVIMPTDQ</sequence>
<evidence type="ECO:0000256" key="1">
    <source>
        <dbReference type="SAM" id="Phobius"/>
    </source>
</evidence>
<keyword evidence="1" id="KW-0812">Transmembrane</keyword>
<keyword evidence="1" id="KW-1133">Transmembrane helix</keyword>
<dbReference type="Pfam" id="PF09919">
    <property type="entry name" value="DUF2149"/>
    <property type="match status" value="1"/>
</dbReference>
<evidence type="ECO:0000313" key="3">
    <source>
        <dbReference type="Proteomes" id="UP000653127"/>
    </source>
</evidence>